<proteinExistence type="predicted"/>
<organism evidence="1">
    <name type="scientific">Lepeophtheirus salmonis</name>
    <name type="common">Salmon louse</name>
    <name type="synonym">Caligus salmonis</name>
    <dbReference type="NCBI Taxonomy" id="72036"/>
    <lineage>
        <taxon>Eukaryota</taxon>
        <taxon>Metazoa</taxon>
        <taxon>Ecdysozoa</taxon>
        <taxon>Arthropoda</taxon>
        <taxon>Crustacea</taxon>
        <taxon>Multicrustacea</taxon>
        <taxon>Hexanauplia</taxon>
        <taxon>Copepoda</taxon>
        <taxon>Siphonostomatoida</taxon>
        <taxon>Caligidae</taxon>
        <taxon>Lepeophtheirus</taxon>
    </lineage>
</organism>
<protein>
    <submittedName>
        <fullName evidence="1">Uncharacterized protein</fullName>
    </submittedName>
</protein>
<dbReference type="EMBL" id="HACA01021403">
    <property type="protein sequence ID" value="CDW38764.1"/>
    <property type="molecule type" value="Transcribed_RNA"/>
</dbReference>
<dbReference type="AlphaFoldDB" id="A0A0K2UKH3"/>
<name>A0A0K2UKH3_LEPSM</name>
<evidence type="ECO:0000313" key="1">
    <source>
        <dbReference type="EMBL" id="CDW38764.1"/>
    </source>
</evidence>
<sequence>MPNSKERRGMDKPGVSSTLWATAAIFSVFLGRRARVLFFTSLTCPKSSNFSTNFYIEVQKGAS</sequence>
<accession>A0A0K2UKH3</accession>
<reference evidence="1" key="1">
    <citation type="submission" date="2014-05" db="EMBL/GenBank/DDBJ databases">
        <authorList>
            <person name="Chronopoulou M."/>
        </authorList>
    </citation>
    <scope>NUCLEOTIDE SEQUENCE</scope>
    <source>
        <tissue evidence="1">Whole organism</tissue>
    </source>
</reference>